<dbReference type="CDD" id="cd14473">
    <property type="entry name" value="FERM_B-lobe"/>
    <property type="match status" value="1"/>
</dbReference>
<dbReference type="FunFam" id="1.20.80.10:FF:000014">
    <property type="entry name" value="Tyrosine-protein phosphatase non-receptor type"/>
    <property type="match status" value="1"/>
</dbReference>
<dbReference type="GO" id="GO:0001946">
    <property type="term" value="P:lymphangiogenesis"/>
    <property type="evidence" value="ECO:0007669"/>
    <property type="project" value="TreeGrafter"/>
</dbReference>
<keyword evidence="4" id="KW-1185">Reference proteome</keyword>
<dbReference type="Gene3D" id="3.10.20.90">
    <property type="entry name" value="Phosphatidylinositol 3-kinase Catalytic Subunit, Chain A, domain 1"/>
    <property type="match status" value="1"/>
</dbReference>
<dbReference type="CDD" id="cd17099">
    <property type="entry name" value="FERM_F1_PTPN14_like"/>
    <property type="match status" value="1"/>
</dbReference>
<dbReference type="SUPFAM" id="SSF47031">
    <property type="entry name" value="Second domain of FERM"/>
    <property type="match status" value="1"/>
</dbReference>
<evidence type="ECO:0000256" key="1">
    <source>
        <dbReference type="ARBA" id="ARBA00022801"/>
    </source>
</evidence>
<dbReference type="PROSITE" id="PS00660">
    <property type="entry name" value="FERM_1"/>
    <property type="match status" value="1"/>
</dbReference>
<dbReference type="GO" id="GO:0004725">
    <property type="term" value="F:protein tyrosine phosphatase activity"/>
    <property type="evidence" value="ECO:0007669"/>
    <property type="project" value="TreeGrafter"/>
</dbReference>
<feature type="domain" description="FERM" evidence="2">
    <location>
        <begin position="23"/>
        <end position="232"/>
    </location>
</feature>
<dbReference type="Proteomes" id="UP000824782">
    <property type="component" value="Unassembled WGS sequence"/>
</dbReference>
<keyword evidence="1" id="KW-0378">Hydrolase</keyword>
<dbReference type="AlphaFoldDB" id="A0AAV7CI88"/>
<dbReference type="InterPro" id="IPR019747">
    <property type="entry name" value="FERM_CS"/>
</dbReference>
<dbReference type="PANTHER" id="PTHR45706:SF6">
    <property type="entry name" value="TYROSINE-PROTEIN PHOSPHATASE NON-RECEPTOR TYPE 14"/>
    <property type="match status" value="1"/>
</dbReference>
<dbReference type="InterPro" id="IPR014352">
    <property type="entry name" value="FERM/acyl-CoA-bd_prot_sf"/>
</dbReference>
<dbReference type="InterPro" id="IPR019748">
    <property type="entry name" value="FERM_central"/>
</dbReference>
<dbReference type="InterPro" id="IPR018979">
    <property type="entry name" value="FERM_N"/>
</dbReference>
<evidence type="ECO:0000313" key="3">
    <source>
        <dbReference type="EMBL" id="KAG8584385.1"/>
    </source>
</evidence>
<organism evidence="3 4">
    <name type="scientific">Engystomops pustulosus</name>
    <name type="common">Tungara frog</name>
    <name type="synonym">Physalaemus pustulosus</name>
    <dbReference type="NCBI Taxonomy" id="76066"/>
    <lineage>
        <taxon>Eukaryota</taxon>
        <taxon>Metazoa</taxon>
        <taxon>Chordata</taxon>
        <taxon>Craniata</taxon>
        <taxon>Vertebrata</taxon>
        <taxon>Euteleostomi</taxon>
        <taxon>Amphibia</taxon>
        <taxon>Batrachia</taxon>
        <taxon>Anura</taxon>
        <taxon>Neobatrachia</taxon>
        <taxon>Hyloidea</taxon>
        <taxon>Leptodactylidae</taxon>
        <taxon>Leiuperinae</taxon>
        <taxon>Engystomops</taxon>
    </lineage>
</organism>
<evidence type="ECO:0000259" key="2">
    <source>
        <dbReference type="PROSITE" id="PS50057"/>
    </source>
</evidence>
<reference evidence="3" key="1">
    <citation type="thesis" date="2020" institute="ProQuest LLC" country="789 East Eisenhower Parkway, Ann Arbor, MI, USA">
        <title>Comparative Genomics and Chromosome Evolution.</title>
        <authorList>
            <person name="Mudd A.B."/>
        </authorList>
    </citation>
    <scope>NUCLEOTIDE SEQUENCE</scope>
    <source>
        <strain evidence="3">237g6f4</strain>
        <tissue evidence="3">Blood</tissue>
    </source>
</reference>
<dbReference type="InterPro" id="IPR035963">
    <property type="entry name" value="FERM_2"/>
</dbReference>
<dbReference type="Gene3D" id="1.20.80.10">
    <property type="match status" value="1"/>
</dbReference>
<dbReference type="InterPro" id="IPR000299">
    <property type="entry name" value="FERM_domain"/>
</dbReference>
<dbReference type="InterPro" id="IPR029071">
    <property type="entry name" value="Ubiquitin-like_domsf"/>
</dbReference>
<proteinExistence type="predicted"/>
<sequence>MPFIPKLKLRRTKRYNVLNKNCFLSRIRLLNNSEIECTLNVDSTGLECLEAVALRLELCETRYFGLWFLGKSHQARWVELEKSLKKQLDKFSIEPLLYFGVMFYVPSVSCLNQSITRYQYYLQLRKDVLEGRLRCAVDQYIRLAALAVQAEFKDYNPFETHDFLGEYMLFPAGWSQDKALLEDLLHKVALEHNALSGIPQEEAEIHYIKEVEHLDGYGQECFHVKVCRWGKM</sequence>
<dbReference type="GO" id="GO:0005737">
    <property type="term" value="C:cytoplasm"/>
    <property type="evidence" value="ECO:0007669"/>
    <property type="project" value="TreeGrafter"/>
</dbReference>
<dbReference type="FunFam" id="3.10.20.90:FF:000039">
    <property type="entry name" value="Tyrosine-protein phosphatase non-receptor type"/>
    <property type="match status" value="1"/>
</dbReference>
<protein>
    <recommendedName>
        <fullName evidence="2">FERM domain-containing protein</fullName>
    </recommendedName>
</protein>
<evidence type="ECO:0000313" key="4">
    <source>
        <dbReference type="Proteomes" id="UP000824782"/>
    </source>
</evidence>
<name>A0AAV7CI88_ENGPU</name>
<dbReference type="PRINTS" id="PR00935">
    <property type="entry name" value="BAND41"/>
</dbReference>
<dbReference type="Pfam" id="PF00373">
    <property type="entry name" value="FERM_M"/>
    <property type="match status" value="1"/>
</dbReference>
<accession>A0AAV7CI88</accession>
<dbReference type="PROSITE" id="PS50057">
    <property type="entry name" value="FERM_3"/>
    <property type="match status" value="1"/>
</dbReference>
<dbReference type="PANTHER" id="PTHR45706">
    <property type="entry name" value="TYROSINE-PROTEIN PHOSPHATASE"/>
    <property type="match status" value="1"/>
</dbReference>
<comment type="caution">
    <text evidence="3">The sequence shown here is derived from an EMBL/GenBank/DDBJ whole genome shotgun (WGS) entry which is preliminary data.</text>
</comment>
<gene>
    <name evidence="3" type="ORF">GDO81_008808</name>
</gene>
<dbReference type="SUPFAM" id="SSF54236">
    <property type="entry name" value="Ubiquitin-like"/>
    <property type="match status" value="1"/>
</dbReference>
<dbReference type="EMBL" id="WNYA01000003">
    <property type="protein sequence ID" value="KAG8584385.1"/>
    <property type="molecule type" value="Genomic_DNA"/>
</dbReference>
<dbReference type="InterPro" id="IPR019749">
    <property type="entry name" value="Band_41_domain"/>
</dbReference>
<dbReference type="Pfam" id="PF09379">
    <property type="entry name" value="FERM_N"/>
    <property type="match status" value="1"/>
</dbReference>
<dbReference type="SMART" id="SM00295">
    <property type="entry name" value="B41"/>
    <property type="match status" value="1"/>
</dbReference>